<gene>
    <name evidence="5" type="ORF">PN838_04285</name>
</gene>
<reference evidence="5 6" key="1">
    <citation type="submission" date="2023-01" db="EMBL/GenBank/DDBJ databases">
        <title>Psychrosphaera sp. nov., isolated from marine algae.</title>
        <authorList>
            <person name="Bayburt H."/>
            <person name="Choi B.J."/>
            <person name="Kim J.M."/>
            <person name="Choi D.G."/>
            <person name="Jeon C.O."/>
        </authorList>
    </citation>
    <scope>NUCLEOTIDE SEQUENCE [LARGE SCALE GENOMIC DNA]</scope>
    <source>
        <strain evidence="5 6">G1-22</strain>
    </source>
</reference>
<protein>
    <submittedName>
        <fullName evidence="5">DNA-binding transcriptional regulator</fullName>
    </submittedName>
</protein>
<dbReference type="InterPro" id="IPR028082">
    <property type="entry name" value="Peripla_BP_I"/>
</dbReference>
<organism evidence="5 6">
    <name type="scientific">Psychrosphaera algicola</name>
    <dbReference type="NCBI Taxonomy" id="3023714"/>
    <lineage>
        <taxon>Bacteria</taxon>
        <taxon>Pseudomonadati</taxon>
        <taxon>Pseudomonadota</taxon>
        <taxon>Gammaproteobacteria</taxon>
        <taxon>Alteromonadales</taxon>
        <taxon>Pseudoalteromonadaceae</taxon>
        <taxon>Psychrosphaera</taxon>
    </lineage>
</organism>
<evidence type="ECO:0000313" key="5">
    <source>
        <dbReference type="EMBL" id="MDC2888166.1"/>
    </source>
</evidence>
<dbReference type="PANTHER" id="PTHR30146">
    <property type="entry name" value="LACI-RELATED TRANSCRIPTIONAL REPRESSOR"/>
    <property type="match status" value="1"/>
</dbReference>
<comment type="caution">
    <text evidence="5">The sequence shown here is derived from an EMBL/GenBank/DDBJ whole genome shotgun (WGS) entry which is preliminary data.</text>
</comment>
<evidence type="ECO:0000256" key="3">
    <source>
        <dbReference type="ARBA" id="ARBA00023163"/>
    </source>
</evidence>
<dbReference type="SUPFAM" id="SSF46689">
    <property type="entry name" value="Homeodomain-like"/>
    <property type="match status" value="1"/>
</dbReference>
<evidence type="ECO:0000313" key="6">
    <source>
        <dbReference type="Proteomes" id="UP001528411"/>
    </source>
</evidence>
<dbReference type="GO" id="GO:0003677">
    <property type="term" value="F:DNA binding"/>
    <property type="evidence" value="ECO:0007669"/>
    <property type="project" value="UniProtKB-KW"/>
</dbReference>
<dbReference type="SUPFAM" id="SSF53822">
    <property type="entry name" value="Periplasmic binding protein-like I"/>
    <property type="match status" value="1"/>
</dbReference>
<dbReference type="InterPro" id="IPR018060">
    <property type="entry name" value="HTH_AraC"/>
</dbReference>
<dbReference type="EMBL" id="JAQOMS010000002">
    <property type="protein sequence ID" value="MDC2888166.1"/>
    <property type="molecule type" value="Genomic_DNA"/>
</dbReference>
<dbReference type="PROSITE" id="PS01124">
    <property type="entry name" value="HTH_ARAC_FAMILY_2"/>
    <property type="match status" value="1"/>
</dbReference>
<name>A0ABT5F9F7_9GAMM</name>
<dbReference type="Pfam" id="PF12833">
    <property type="entry name" value="HTH_18"/>
    <property type="match status" value="1"/>
</dbReference>
<evidence type="ECO:0000256" key="1">
    <source>
        <dbReference type="ARBA" id="ARBA00023015"/>
    </source>
</evidence>
<dbReference type="PANTHER" id="PTHR30146:SF24">
    <property type="entry name" value="XYLOSE OPERON REGULATORY PROTEIN"/>
    <property type="match status" value="1"/>
</dbReference>
<dbReference type="SMART" id="SM00342">
    <property type="entry name" value="HTH_ARAC"/>
    <property type="match status" value="1"/>
</dbReference>
<accession>A0ABT5F9F7</accession>
<keyword evidence="2 5" id="KW-0238">DNA-binding</keyword>
<keyword evidence="1" id="KW-0805">Transcription regulation</keyword>
<evidence type="ECO:0000259" key="4">
    <source>
        <dbReference type="PROSITE" id="PS01124"/>
    </source>
</evidence>
<dbReference type="InterPro" id="IPR054031">
    <property type="entry name" value="XylR_PBP1"/>
</dbReference>
<keyword evidence="6" id="KW-1185">Reference proteome</keyword>
<dbReference type="Proteomes" id="UP001528411">
    <property type="component" value="Unassembled WGS sequence"/>
</dbReference>
<dbReference type="RefSeq" id="WP_272179860.1">
    <property type="nucleotide sequence ID" value="NZ_JAQOMS010000002.1"/>
</dbReference>
<dbReference type="Pfam" id="PF22177">
    <property type="entry name" value="PBP1_XylR"/>
    <property type="match status" value="1"/>
</dbReference>
<dbReference type="CDD" id="cd01543">
    <property type="entry name" value="PBP1_XylR"/>
    <property type="match status" value="1"/>
</dbReference>
<dbReference type="Pfam" id="PF13377">
    <property type="entry name" value="Peripla_BP_3"/>
    <property type="match status" value="1"/>
</dbReference>
<evidence type="ECO:0000256" key="2">
    <source>
        <dbReference type="ARBA" id="ARBA00023125"/>
    </source>
</evidence>
<keyword evidence="3" id="KW-0804">Transcription</keyword>
<proteinExistence type="predicted"/>
<feature type="domain" description="HTH araC/xylS-type" evidence="4">
    <location>
        <begin position="288"/>
        <end position="386"/>
    </location>
</feature>
<sequence length="401" mass="45532">MFQSRHSITLLFNANKVYDRQVIEGIGHYLQTSKVDWDIYLEEDFLTRLENINDWAGDGIIADFDDAEIRTALADLTVPVIGIGGSYQDKNDYPSGPYVATDNLAVVDAAYNHLKQKGLEQFAYYGLPHDKDHRWSEEREKAISELTKQDGYNCQVYLGHNTSPDTWQYSMNRLADWIQSLPKPIGIVAVTDSRARHLLQACDHLGIAVPDQISIVGIDNDDIARYLSRISLSSVTQGCFEMGYKAAKFLHRKLDGIEIKNNIIKVPPTGVAERQSSDFKALNDPHVIQAMQFIRQNACRGIKVDQVTDYVGISRSNLENRFVAERGHSIHTELHNEKLARACKMLKETSVPTKEVACICGYPSLQYMYAIFKKHFDVTPTQFRDNHNKNKVASLAYEHEF</sequence>
<dbReference type="Gene3D" id="1.10.10.60">
    <property type="entry name" value="Homeodomain-like"/>
    <property type="match status" value="1"/>
</dbReference>
<dbReference type="Gene3D" id="3.40.50.2300">
    <property type="match status" value="2"/>
</dbReference>
<dbReference type="InterPro" id="IPR046335">
    <property type="entry name" value="LacI/GalR-like_sensor"/>
</dbReference>
<dbReference type="InterPro" id="IPR009057">
    <property type="entry name" value="Homeodomain-like_sf"/>
</dbReference>